<dbReference type="GO" id="GO:0016301">
    <property type="term" value="F:kinase activity"/>
    <property type="evidence" value="ECO:0007669"/>
    <property type="project" value="UniProtKB-KW"/>
</dbReference>
<dbReference type="GeneID" id="80517056"/>
<proteinExistence type="predicted"/>
<dbReference type="Gene3D" id="3.40.50.300">
    <property type="entry name" value="P-loop containing nucleotide triphosphate hydrolases"/>
    <property type="match status" value="1"/>
</dbReference>
<accession>A0A6N1NKW4</accession>
<organism evidence="1">
    <name type="scientific">Tupanvirus deep ocean</name>
    <dbReference type="NCBI Taxonomy" id="2126984"/>
    <lineage>
        <taxon>Viruses</taxon>
        <taxon>Varidnaviria</taxon>
        <taxon>Bamfordvirae</taxon>
        <taxon>Nucleocytoviricota</taxon>
        <taxon>Megaviricetes</taxon>
        <taxon>Imitervirales</taxon>
        <taxon>Mimiviridae</taxon>
        <taxon>Megamimivirinae</taxon>
        <taxon>Tupanvirus</taxon>
        <taxon>Tupanvirus altamarinense</taxon>
    </lineage>
</organism>
<sequence length="267" mass="30548">MVLIGLMGIKGSGKTTGAAYLVDNYQFVEKSFAECLKRACKELFLLSDDQVFGTQEQKETPDPRWFGCTPRKMLQFVGTELLRDNLDRIMPGLGKNVFTHHFKLWYETELKLNPNLCVVVSDVRFQNEIDFVQSLGGVVIKIDRPCVQTNDMHQSEIELQSISTYNYLINNTGTIDDLYNQLDECLKNVFNLDPIDGSSEEQNASVMEYISYPVDKNIPFQTNTPLSRSIAFDFDASPTKRSNLSEQVSIQMAEKQYFERKDWLSDS</sequence>
<dbReference type="InterPro" id="IPR027417">
    <property type="entry name" value="P-loop_NTPase"/>
</dbReference>
<reference evidence="1" key="2">
    <citation type="journal article" date="2018" name="Nat. Commun.">
        <title>Tailed giant Tupanvirus possesses the most complete translational apparatus of the known virosphere.</title>
        <authorList>
            <person name="Abrahao J."/>
            <person name="Silva L."/>
            <person name="Silva L.S."/>
            <person name="Khalil J.Y.B."/>
            <person name="Rodrigues R."/>
            <person name="Arantes T."/>
            <person name="Assis F."/>
            <person name="Boratto P."/>
            <person name="Andrade M."/>
            <person name="Kroon E.G."/>
            <person name="Ribeiro B."/>
            <person name="Bergier I."/>
            <person name="Seligmann H."/>
            <person name="Ghigo E."/>
            <person name="Colson P."/>
            <person name="Levasseur A."/>
            <person name="Kroemer G."/>
            <person name="Raoult D."/>
            <person name="La Scola B."/>
        </authorList>
    </citation>
    <scope>NUCLEOTIDE SEQUENCE [LARGE SCALE GENOMIC DNA]</scope>
    <source>
        <strain evidence="1">Deep ocean</strain>
    </source>
</reference>
<dbReference type="EMBL" id="MF405918">
    <property type="protein sequence ID" value="QKU33757.1"/>
    <property type="molecule type" value="Genomic_DNA"/>
</dbReference>
<keyword evidence="1" id="KW-0808">Transferase</keyword>
<reference evidence="1" key="1">
    <citation type="submission" date="2017-06" db="EMBL/GenBank/DDBJ databases">
        <authorList>
            <person name="Assis F.L."/>
            <person name="Abrahao J.S."/>
            <person name="Silva L."/>
            <person name="Khalil J.B."/>
            <person name="Rodrigues R."/>
            <person name="Silva L.S."/>
            <person name="Boratto P."/>
            <person name="Andrade M."/>
            <person name="Kroon E.G."/>
            <person name="Ribeiro B."/>
            <person name="Bergier I."/>
            <person name="Seligmann H."/>
            <person name="Ghigo E."/>
            <person name="Colson P."/>
            <person name="Levasseur A."/>
            <person name="Raoult D."/>
            <person name="Scola B.L."/>
        </authorList>
    </citation>
    <scope>NUCLEOTIDE SEQUENCE</scope>
    <source>
        <strain evidence="1">Deep ocean</strain>
    </source>
</reference>
<dbReference type="Pfam" id="PF21448">
    <property type="entry name" value="DNMK"/>
    <property type="match status" value="1"/>
</dbReference>
<dbReference type="SUPFAM" id="SSF52540">
    <property type="entry name" value="P-loop containing nucleoside triphosphate hydrolases"/>
    <property type="match status" value="1"/>
</dbReference>
<dbReference type="KEGG" id="vg:80517056"/>
<name>A0A6N1NKW4_9VIRU</name>
<dbReference type="RefSeq" id="YP_010780365.1">
    <property type="nucleotide sequence ID" value="NC_075038.1"/>
</dbReference>
<keyword evidence="1" id="KW-0418">Kinase</keyword>
<dbReference type="InterPro" id="IPR048444">
    <property type="entry name" value="DNMK"/>
</dbReference>
<evidence type="ECO:0000313" key="1">
    <source>
        <dbReference type="EMBL" id="QKU33757.1"/>
    </source>
</evidence>
<protein>
    <submittedName>
        <fullName evidence="1">Putative deoxynucleotide monophosphate kinase</fullName>
    </submittedName>
</protein>